<dbReference type="Gene3D" id="2.60.120.560">
    <property type="entry name" value="Exo-inulinase, domain 1"/>
    <property type="match status" value="1"/>
</dbReference>
<feature type="chain" id="PRO_5046683578" description="3-keto-disaccharide hydrolase domain-containing protein" evidence="1">
    <location>
        <begin position="19"/>
        <end position="199"/>
    </location>
</feature>
<name>A0ABY7VQW9_9BACT</name>
<sequence length="199" mass="22517">MKSSLILILLLCSCQSSYQSIDLLAKDHSWSRSNYGSSADINFATNSLILDMGDPINGVTWTQELPSKTSYEIKFEAKRLIGNDFFCALTFPVNTDYCSLIIDGWGSTVTGLSSINNLDASENETTLNLDIENQRWYKIKLRVYEQFVTVKVDDKTIIKLNTKGKKLSIRPEVYPSIPLGLASFYTSAEYRDFTYTQLK</sequence>
<protein>
    <recommendedName>
        <fullName evidence="4">3-keto-disaccharide hydrolase domain-containing protein</fullName>
    </recommendedName>
</protein>
<reference evidence="2 3" key="1">
    <citation type="submission" date="2023-02" db="EMBL/GenBank/DDBJ databases">
        <title>Genome sequence of Lentisphaera profundi SAORIC-696.</title>
        <authorList>
            <person name="Kim e."/>
            <person name="Cho J.-C."/>
            <person name="Choi A."/>
            <person name="Kang I."/>
        </authorList>
    </citation>
    <scope>NUCLEOTIDE SEQUENCE [LARGE SCALE GENOMIC DNA]</scope>
    <source>
        <strain evidence="2 3">SAORIC-696</strain>
    </source>
</reference>
<dbReference type="RefSeq" id="WP_274150150.1">
    <property type="nucleotide sequence ID" value="NZ_CP117811.1"/>
</dbReference>
<dbReference type="Proteomes" id="UP001214250">
    <property type="component" value="Chromosome 1"/>
</dbReference>
<accession>A0ABY7VQW9</accession>
<dbReference type="EMBL" id="CP117811">
    <property type="protein sequence ID" value="WDE96109.1"/>
    <property type="molecule type" value="Genomic_DNA"/>
</dbReference>
<evidence type="ECO:0000313" key="3">
    <source>
        <dbReference type="Proteomes" id="UP001214250"/>
    </source>
</evidence>
<keyword evidence="1" id="KW-0732">Signal</keyword>
<proteinExistence type="predicted"/>
<evidence type="ECO:0008006" key="4">
    <source>
        <dbReference type="Google" id="ProtNLM"/>
    </source>
</evidence>
<evidence type="ECO:0000313" key="2">
    <source>
        <dbReference type="EMBL" id="WDE96109.1"/>
    </source>
</evidence>
<feature type="signal peptide" evidence="1">
    <location>
        <begin position="1"/>
        <end position="18"/>
    </location>
</feature>
<gene>
    <name evidence="2" type="ORF">PQO03_10325</name>
</gene>
<organism evidence="2 3">
    <name type="scientific">Lentisphaera profundi</name>
    <dbReference type="NCBI Taxonomy" id="1658616"/>
    <lineage>
        <taxon>Bacteria</taxon>
        <taxon>Pseudomonadati</taxon>
        <taxon>Lentisphaerota</taxon>
        <taxon>Lentisphaeria</taxon>
        <taxon>Lentisphaerales</taxon>
        <taxon>Lentisphaeraceae</taxon>
        <taxon>Lentisphaera</taxon>
    </lineage>
</organism>
<evidence type="ECO:0000256" key="1">
    <source>
        <dbReference type="SAM" id="SignalP"/>
    </source>
</evidence>
<keyword evidence="3" id="KW-1185">Reference proteome</keyword>